<dbReference type="OrthoDB" id="9115306at2"/>
<dbReference type="EMBL" id="SZQA01000061">
    <property type="protein sequence ID" value="TKK78981.1"/>
    <property type="molecule type" value="Genomic_DNA"/>
</dbReference>
<organism evidence="2 3">
    <name type="scientific">Herbidospora galbida</name>
    <dbReference type="NCBI Taxonomy" id="2575442"/>
    <lineage>
        <taxon>Bacteria</taxon>
        <taxon>Bacillati</taxon>
        <taxon>Actinomycetota</taxon>
        <taxon>Actinomycetes</taxon>
        <taxon>Streptosporangiales</taxon>
        <taxon>Streptosporangiaceae</taxon>
        <taxon>Herbidospora</taxon>
    </lineage>
</organism>
<keyword evidence="1" id="KW-0812">Transmembrane</keyword>
<proteinExistence type="predicted"/>
<keyword evidence="1" id="KW-0472">Membrane</keyword>
<comment type="caution">
    <text evidence="2">The sequence shown here is derived from an EMBL/GenBank/DDBJ whole genome shotgun (WGS) entry which is preliminary data.</text>
</comment>
<dbReference type="AlphaFoldDB" id="A0A4U3LSL7"/>
<evidence type="ECO:0000313" key="3">
    <source>
        <dbReference type="Proteomes" id="UP000308705"/>
    </source>
</evidence>
<feature type="transmembrane region" description="Helical" evidence="1">
    <location>
        <begin position="315"/>
        <end position="334"/>
    </location>
</feature>
<evidence type="ECO:0000256" key="1">
    <source>
        <dbReference type="SAM" id="Phobius"/>
    </source>
</evidence>
<accession>A0A4U3LSL7</accession>
<keyword evidence="1" id="KW-1133">Transmembrane helix</keyword>
<protein>
    <submittedName>
        <fullName evidence="2">Uncharacterized protein</fullName>
    </submittedName>
</protein>
<dbReference type="InterPro" id="IPR046203">
    <property type="entry name" value="DUF6236"/>
</dbReference>
<name>A0A4U3LSL7_9ACTN</name>
<dbReference type="Pfam" id="PF19749">
    <property type="entry name" value="DUF6236"/>
    <property type="match status" value="1"/>
</dbReference>
<dbReference type="RefSeq" id="WP_137251561.1">
    <property type="nucleotide sequence ID" value="NZ_SZQA01000061.1"/>
</dbReference>
<sequence length="383" mass="41612">MNSWFGLYYPHVHIRDAGWLKTVSLYLDGLYRFEDASAFDSLPRIGRTELALVGEGFLKSVTPPRAAVEQAADRFAAALAEIDLTRFEAPPEMDPRAMIRPDELDQTLARWKIAPSLADLLLETSTARAAGEGRLTIDPVLAHAYLLILGTELAPELGAVPLADDAFGQAAIGVSARRLLTGLTGNAPRSAAEERRTLLLDLAITAAYPRDLRDLPVHRIIDFRERYAAERVRFRRALDSLIEEARHLDGIAEPQILADHLRVCYETQVAPAVRELDKAMRGLRIDTVLGTINVQAAAPAAVTGSLALMALQPSATAAVVLGAGGLAIGVWASARSARRQRGATLAASPYSYLFHLHHDLAPSAVVRLAYRSATRFSDGDSRQ</sequence>
<dbReference type="Proteomes" id="UP000308705">
    <property type="component" value="Unassembled WGS sequence"/>
</dbReference>
<gene>
    <name evidence="2" type="ORF">FDA94_36295</name>
</gene>
<reference evidence="2 3" key="1">
    <citation type="submission" date="2019-04" db="EMBL/GenBank/DDBJ databases">
        <title>Herbidospora sp. NEAU-GS14.nov., a novel actinomycete isolated from soil.</title>
        <authorList>
            <person name="Han L."/>
        </authorList>
    </citation>
    <scope>NUCLEOTIDE SEQUENCE [LARGE SCALE GENOMIC DNA]</scope>
    <source>
        <strain evidence="2 3">NEAU-GS14</strain>
    </source>
</reference>
<evidence type="ECO:0000313" key="2">
    <source>
        <dbReference type="EMBL" id="TKK78981.1"/>
    </source>
</evidence>
<keyword evidence="3" id="KW-1185">Reference proteome</keyword>